<keyword evidence="3" id="KW-1185">Reference proteome</keyword>
<dbReference type="InterPro" id="IPR018891">
    <property type="entry name" value="AIPR_C"/>
</dbReference>
<dbReference type="Proteomes" id="UP000002218">
    <property type="component" value="Chromosome"/>
</dbReference>
<organism evidence="2 3">
    <name type="scientific">Nakamurella multipartita (strain ATCC 700099 / DSM 44233 / CIP 104796 / JCM 9543 / NBRC 105858 / Y-104)</name>
    <name type="common">Microsphaera multipartita</name>
    <dbReference type="NCBI Taxonomy" id="479431"/>
    <lineage>
        <taxon>Bacteria</taxon>
        <taxon>Bacillati</taxon>
        <taxon>Actinomycetota</taxon>
        <taxon>Actinomycetes</taxon>
        <taxon>Nakamurellales</taxon>
        <taxon>Nakamurellaceae</taxon>
        <taxon>Nakamurella</taxon>
    </lineage>
</organism>
<evidence type="ECO:0000313" key="3">
    <source>
        <dbReference type="Proteomes" id="UP000002218"/>
    </source>
</evidence>
<evidence type="ECO:0000259" key="1">
    <source>
        <dbReference type="Pfam" id="PF10592"/>
    </source>
</evidence>
<dbReference type="HOGENOM" id="CLU_023505_0_0_11"/>
<name>C8X8H0_NAKMY</name>
<sequence>MGRLHVTQIERRLDDTVNKHIDMSDVPFTGDQLRASSLSRGLAAFIVMKVANVDPLTAANSVTDEGGDNGIDAVIALALERRIVMVQAKWASDSRGSAEKADILKFRKGVDDFVSGDWSKFGPKFNAKKSELEPLLYDPSLRIEMIFCHLGTGVLSAESALLMDEYLDDMNNPTEIGSFLYLNQGQVHRMLVDDVVKTKVNLDVELSDWGTLEQEPIAFYGHVSGETIAGWYIENGSSLLSQNVRVLIPDSEVNDGLVATLTDTPGKFWYFNNGLTVLCDRISKAPLGGADRRLGRFTVEGASIVNGAQTAGSLARFSAAAGDLAEVRVLVRFISLENSPADFAKDVTRATNTQNRIGGREFVALDPEQARLRDEFAVAGMTYAFRTGEEAPSPSDGCDVVEATVGLACLHSAQLATQAKREISRLWDDISRAPYRTLFNPSTNYVRVWRSIQVLRMTEDLLRRAREKLDGREKLIATHGNRVVLHLLFRRCDTSSIGDPDHDWESELEKIKGEFEGILEKVFAIVEGEFPGYPASLFKNASKVQSLVYRVLES</sequence>
<feature type="domain" description="Abortive phage infection protein C-terminal" evidence="1">
    <location>
        <begin position="240"/>
        <end position="492"/>
    </location>
</feature>
<gene>
    <name evidence="2" type="ordered locus">Namu_2679</name>
</gene>
<dbReference type="OrthoDB" id="9806213at2"/>
<dbReference type="eggNOG" id="ENOG502Z7VT">
    <property type="taxonomic scope" value="Bacteria"/>
</dbReference>
<dbReference type="RefSeq" id="WP_015747904.1">
    <property type="nucleotide sequence ID" value="NC_013235.1"/>
</dbReference>
<dbReference type="EMBL" id="CP001737">
    <property type="protein sequence ID" value="ACV79025.1"/>
    <property type="molecule type" value="Genomic_DNA"/>
</dbReference>
<dbReference type="AlphaFoldDB" id="C8X8H0"/>
<proteinExistence type="predicted"/>
<dbReference type="KEGG" id="nml:Namu_2679"/>
<evidence type="ECO:0000313" key="2">
    <source>
        <dbReference type="EMBL" id="ACV79025.1"/>
    </source>
</evidence>
<reference evidence="2 3" key="2">
    <citation type="journal article" date="2010" name="Stand. Genomic Sci.">
        <title>Complete genome sequence of Nakamurella multipartita type strain (Y-104).</title>
        <authorList>
            <person name="Tice H."/>
            <person name="Mayilraj S."/>
            <person name="Sims D."/>
            <person name="Lapidus A."/>
            <person name="Nolan M."/>
            <person name="Lucas S."/>
            <person name="Glavina Del Rio T."/>
            <person name="Copeland A."/>
            <person name="Cheng J.F."/>
            <person name="Meincke L."/>
            <person name="Bruce D."/>
            <person name="Goodwin L."/>
            <person name="Pitluck S."/>
            <person name="Ivanova N."/>
            <person name="Mavromatis K."/>
            <person name="Ovchinnikova G."/>
            <person name="Pati A."/>
            <person name="Chen A."/>
            <person name="Palaniappan K."/>
            <person name="Land M."/>
            <person name="Hauser L."/>
            <person name="Chang Y.J."/>
            <person name="Jeffries C.D."/>
            <person name="Detter J.C."/>
            <person name="Brettin T."/>
            <person name="Rohde M."/>
            <person name="Goker M."/>
            <person name="Bristow J."/>
            <person name="Eisen J.A."/>
            <person name="Markowitz V."/>
            <person name="Hugenholtz P."/>
            <person name="Kyrpides N.C."/>
            <person name="Klenk H.P."/>
            <person name="Chen F."/>
        </authorList>
    </citation>
    <scope>NUCLEOTIDE SEQUENCE [LARGE SCALE GENOMIC DNA]</scope>
    <source>
        <strain evidence="3">ATCC 700099 / DSM 44233 / CIP 104796 / JCM 9543 / NBRC 105858 / Y-104</strain>
    </source>
</reference>
<accession>C8X8H0</accession>
<dbReference type="STRING" id="479431.Namu_2679"/>
<reference evidence="3" key="1">
    <citation type="submission" date="2009-09" db="EMBL/GenBank/DDBJ databases">
        <title>The complete genome of Nakamurella multipartita DSM 44233.</title>
        <authorList>
            <consortium name="US DOE Joint Genome Institute (JGI-PGF)"/>
            <person name="Lucas S."/>
            <person name="Copeland A."/>
            <person name="Lapidus A."/>
            <person name="Glavina del Rio T."/>
            <person name="Dalin E."/>
            <person name="Tice H."/>
            <person name="Bruce D."/>
            <person name="Goodwin L."/>
            <person name="Pitluck S."/>
            <person name="Kyrpides N."/>
            <person name="Mavromatis K."/>
            <person name="Ivanova N."/>
            <person name="Ovchinnikova G."/>
            <person name="Sims D."/>
            <person name="Meincke L."/>
            <person name="Brettin T."/>
            <person name="Detter J.C."/>
            <person name="Han C."/>
            <person name="Larimer F."/>
            <person name="Land M."/>
            <person name="Hauser L."/>
            <person name="Markowitz V."/>
            <person name="Cheng J.-F."/>
            <person name="Hugenholtz P."/>
            <person name="Woyke T."/>
            <person name="Wu D."/>
            <person name="Klenk H.-P."/>
            <person name="Eisen J.A."/>
        </authorList>
    </citation>
    <scope>NUCLEOTIDE SEQUENCE [LARGE SCALE GENOMIC DNA]</scope>
    <source>
        <strain evidence="3">ATCC 700099 / DSM 44233 / CIP 104796 / JCM 9543 / NBRC 105858 / Y-104</strain>
    </source>
</reference>
<dbReference type="Pfam" id="PF10592">
    <property type="entry name" value="AIPR"/>
    <property type="match status" value="1"/>
</dbReference>
<dbReference type="InParanoid" id="C8X8H0"/>
<protein>
    <recommendedName>
        <fullName evidence="1">Abortive phage infection protein C-terminal domain-containing protein</fullName>
    </recommendedName>
</protein>